<comment type="subcellular location">
    <subcellularLocation>
        <location evidence="1 4">Bacterial flagellum basal body</location>
    </subcellularLocation>
</comment>
<comment type="similarity">
    <text evidence="2 4">Belongs to the FliE family.</text>
</comment>
<dbReference type="AlphaFoldDB" id="A0A4R1GB04"/>
<dbReference type="Pfam" id="PF02049">
    <property type="entry name" value="FliE"/>
    <property type="match status" value="1"/>
</dbReference>
<organism evidence="6 7">
    <name type="scientific">Phorcysia thermohydrogeniphila</name>
    <dbReference type="NCBI Taxonomy" id="936138"/>
    <lineage>
        <taxon>Bacteria</taxon>
        <taxon>Pseudomonadati</taxon>
        <taxon>Aquificota</taxon>
        <taxon>Aquificia</taxon>
        <taxon>Desulfurobacteriales</taxon>
        <taxon>Desulfurobacteriaceae</taxon>
        <taxon>Phorcysia</taxon>
    </lineage>
</organism>
<gene>
    <name evidence="4" type="primary">fliE</name>
    <name evidence="6" type="ORF">CLV27_1197</name>
</gene>
<evidence type="ECO:0000256" key="3">
    <source>
        <dbReference type="ARBA" id="ARBA00023143"/>
    </source>
</evidence>
<name>A0A4R1GB04_9BACT</name>
<comment type="caution">
    <text evidence="6">The sequence shown here is derived from an EMBL/GenBank/DDBJ whole genome shotgun (WGS) entry which is preliminary data.</text>
</comment>
<dbReference type="NCBIfam" id="TIGR00205">
    <property type="entry name" value="fliE"/>
    <property type="match status" value="1"/>
</dbReference>
<proteinExistence type="inferred from homology"/>
<dbReference type="GO" id="GO:0005198">
    <property type="term" value="F:structural molecule activity"/>
    <property type="evidence" value="ECO:0007669"/>
    <property type="project" value="UniProtKB-UniRule"/>
</dbReference>
<dbReference type="PANTHER" id="PTHR34653:SF1">
    <property type="entry name" value="FLAGELLAR HOOK-BASAL BODY COMPLEX PROTEIN FLIE"/>
    <property type="match status" value="1"/>
</dbReference>
<evidence type="ECO:0000256" key="4">
    <source>
        <dbReference type="HAMAP-Rule" id="MF_00724"/>
    </source>
</evidence>
<dbReference type="Proteomes" id="UP000295777">
    <property type="component" value="Unassembled WGS sequence"/>
</dbReference>
<keyword evidence="6" id="KW-0282">Flagellum</keyword>
<evidence type="ECO:0000256" key="2">
    <source>
        <dbReference type="ARBA" id="ARBA00009272"/>
    </source>
</evidence>
<evidence type="ECO:0000313" key="6">
    <source>
        <dbReference type="EMBL" id="TCK03883.1"/>
    </source>
</evidence>
<evidence type="ECO:0000313" key="7">
    <source>
        <dbReference type="Proteomes" id="UP000295777"/>
    </source>
</evidence>
<keyword evidence="3 4" id="KW-0975">Bacterial flagellum</keyword>
<dbReference type="RefSeq" id="WP_132526799.1">
    <property type="nucleotide sequence ID" value="NZ_SMFV01000004.1"/>
</dbReference>
<dbReference type="PANTHER" id="PTHR34653">
    <property type="match status" value="1"/>
</dbReference>
<reference evidence="6 7" key="1">
    <citation type="submission" date="2019-03" db="EMBL/GenBank/DDBJ databases">
        <title>Genomic Encyclopedia of Archaeal and Bacterial Type Strains, Phase II (KMG-II): from individual species to whole genera.</title>
        <authorList>
            <person name="Goeker M."/>
        </authorList>
    </citation>
    <scope>NUCLEOTIDE SEQUENCE [LARGE SCALE GENOMIC DNA]</scope>
    <source>
        <strain evidence="6 7">DSM 24425</strain>
    </source>
</reference>
<accession>A0A4R1GB04</accession>
<dbReference type="HAMAP" id="MF_00724">
    <property type="entry name" value="FliE"/>
    <property type="match status" value="1"/>
</dbReference>
<protein>
    <recommendedName>
        <fullName evidence="4 5">Flagellar hook-basal body complex protein FliE</fullName>
    </recommendedName>
</protein>
<dbReference type="GO" id="GO:0009425">
    <property type="term" value="C:bacterial-type flagellum basal body"/>
    <property type="evidence" value="ECO:0007669"/>
    <property type="project" value="UniProtKB-SubCell"/>
</dbReference>
<keyword evidence="7" id="KW-1185">Reference proteome</keyword>
<dbReference type="InterPro" id="IPR001624">
    <property type="entry name" value="FliE"/>
</dbReference>
<dbReference type="PRINTS" id="PR01006">
    <property type="entry name" value="FLGHOOKFLIE"/>
</dbReference>
<dbReference type="OrthoDB" id="9812413at2"/>
<evidence type="ECO:0000256" key="1">
    <source>
        <dbReference type="ARBA" id="ARBA00004117"/>
    </source>
</evidence>
<keyword evidence="6" id="KW-0966">Cell projection</keyword>
<dbReference type="GO" id="GO:0071973">
    <property type="term" value="P:bacterial-type flagellum-dependent cell motility"/>
    <property type="evidence" value="ECO:0007669"/>
    <property type="project" value="InterPro"/>
</dbReference>
<evidence type="ECO:0000256" key="5">
    <source>
        <dbReference type="NCBIfam" id="TIGR00205"/>
    </source>
</evidence>
<dbReference type="EMBL" id="SMFV01000004">
    <property type="protein sequence ID" value="TCK03883.1"/>
    <property type="molecule type" value="Genomic_DNA"/>
</dbReference>
<dbReference type="GO" id="GO:0003774">
    <property type="term" value="F:cytoskeletal motor activity"/>
    <property type="evidence" value="ECO:0007669"/>
    <property type="project" value="InterPro"/>
</dbReference>
<keyword evidence="6" id="KW-0969">Cilium</keyword>
<sequence>MKVSFDTNIGSTFGLEVKEKKVKSGFKELIENFIEDVNRDQLDAKAAEEALIKGNVENIEELMYRIEKAELSLRLLVEIRNKALESYQEIMRMQV</sequence>